<protein>
    <submittedName>
        <fullName evidence="1">Uncharacterized protein</fullName>
    </submittedName>
</protein>
<organism evidence="1 2">
    <name type="scientific">Cochliobolus sativus</name>
    <name type="common">Common root rot and spot blotch fungus</name>
    <name type="synonym">Bipolaris sorokiniana</name>
    <dbReference type="NCBI Taxonomy" id="45130"/>
    <lineage>
        <taxon>Eukaryota</taxon>
        <taxon>Fungi</taxon>
        <taxon>Dikarya</taxon>
        <taxon>Ascomycota</taxon>
        <taxon>Pezizomycotina</taxon>
        <taxon>Dothideomycetes</taxon>
        <taxon>Pleosporomycetidae</taxon>
        <taxon>Pleosporales</taxon>
        <taxon>Pleosporineae</taxon>
        <taxon>Pleosporaceae</taxon>
        <taxon>Bipolaris</taxon>
    </lineage>
</organism>
<dbReference type="EMBL" id="WNKQ01000004">
    <property type="protein sequence ID" value="KAF5852288.1"/>
    <property type="molecule type" value="Genomic_DNA"/>
</dbReference>
<gene>
    <name evidence="1" type="ORF">GGP41_001014</name>
</gene>
<name>A0A8H6DYE0_COCSA</name>
<dbReference type="Proteomes" id="UP000624244">
    <property type="component" value="Unassembled WGS sequence"/>
</dbReference>
<evidence type="ECO:0000313" key="2">
    <source>
        <dbReference type="Proteomes" id="UP000624244"/>
    </source>
</evidence>
<sequence>MPYFIASSVPPDASKSYRSLADYRGVPYTTLYYRNRGHHSIEEKKEKVLVKFLLQMSDLRQPMRIKYIPSLAFVIAHKRPKTRQPLK</sequence>
<dbReference type="AlphaFoldDB" id="A0A8H6DYE0"/>
<comment type="caution">
    <text evidence="1">The sequence shown here is derived from an EMBL/GenBank/DDBJ whole genome shotgun (WGS) entry which is preliminary data.</text>
</comment>
<evidence type="ECO:0000313" key="1">
    <source>
        <dbReference type="EMBL" id="KAF5852288.1"/>
    </source>
</evidence>
<reference evidence="1" key="1">
    <citation type="submission" date="2019-11" db="EMBL/GenBank/DDBJ databases">
        <title>Bipolaris sorokiniana Genome sequencing.</title>
        <authorList>
            <person name="Wang H."/>
        </authorList>
    </citation>
    <scope>NUCLEOTIDE SEQUENCE</scope>
</reference>
<proteinExistence type="predicted"/>
<accession>A0A8H6DYE0</accession>